<dbReference type="Gene3D" id="3.40.50.1820">
    <property type="entry name" value="alpha/beta hydrolase"/>
    <property type="match status" value="1"/>
</dbReference>
<dbReference type="EMBL" id="AZHO01000024">
    <property type="protein sequence ID" value="KMT58715.1"/>
    <property type="molecule type" value="Genomic_DNA"/>
</dbReference>
<protein>
    <submittedName>
        <fullName evidence="1">Esterase</fullName>
    </submittedName>
</protein>
<dbReference type="Proteomes" id="UP000052258">
    <property type="component" value="Unassembled WGS sequence"/>
</dbReference>
<dbReference type="PANTHER" id="PTHR48098">
    <property type="entry name" value="ENTEROCHELIN ESTERASE-RELATED"/>
    <property type="match status" value="1"/>
</dbReference>
<dbReference type="OrthoDB" id="9803578at2"/>
<dbReference type="RefSeq" id="WP_059140129.1">
    <property type="nucleotide sequence ID" value="NZ_KQ130617.1"/>
</dbReference>
<dbReference type="SUPFAM" id="SSF53474">
    <property type="entry name" value="alpha/beta-Hydrolases"/>
    <property type="match status" value="1"/>
</dbReference>
<dbReference type="InterPro" id="IPR000801">
    <property type="entry name" value="Esterase-like"/>
</dbReference>
<evidence type="ECO:0000313" key="1">
    <source>
        <dbReference type="EMBL" id="KMT58715.1"/>
    </source>
</evidence>
<dbReference type="PANTHER" id="PTHR48098:SF3">
    <property type="entry name" value="IRON(III) ENTEROBACTIN ESTERASE"/>
    <property type="match status" value="1"/>
</dbReference>
<comment type="caution">
    <text evidence="1">The sequence shown here is derived from an EMBL/GenBank/DDBJ whole genome shotgun (WGS) entry which is preliminary data.</text>
</comment>
<keyword evidence="2" id="KW-1185">Reference proteome</keyword>
<accession>A0A0J8G7W4</accession>
<dbReference type="InterPro" id="IPR050583">
    <property type="entry name" value="Mycobacterial_A85_antigen"/>
</dbReference>
<dbReference type="Pfam" id="PF00756">
    <property type="entry name" value="Esterase"/>
    <property type="match status" value="1"/>
</dbReference>
<name>A0A0J8G7W4_9LIST</name>
<dbReference type="InterPro" id="IPR029058">
    <property type="entry name" value="AB_hydrolase_fold"/>
</dbReference>
<evidence type="ECO:0000313" key="2">
    <source>
        <dbReference type="Proteomes" id="UP000052258"/>
    </source>
</evidence>
<proteinExistence type="predicted"/>
<dbReference type="AlphaFoldDB" id="A0A0J8G7W4"/>
<gene>
    <name evidence="1" type="ORF">X560_1931</name>
</gene>
<dbReference type="PATRIC" id="fig|1430899.3.peg.1974"/>
<reference evidence="1 2" key="1">
    <citation type="journal article" date="2015" name="Genome Biol. Evol.">
        <title>Comparative Genomics of Listeria Sensu Lato: Genus-Wide Differences in Evolutionary Dynamics and the Progressive Gain of Complex, Potentially Pathogenicity-Related Traits through Lateral Gene Transfer.</title>
        <authorList>
            <person name="Chiara M."/>
            <person name="Caruso M."/>
            <person name="D'Erchia A.M."/>
            <person name="Manzari C."/>
            <person name="Fraccalvieri R."/>
            <person name="Goffredo E."/>
            <person name="Latorre L."/>
            <person name="Miccolupo A."/>
            <person name="Padalino I."/>
            <person name="Santagada G."/>
            <person name="Chiocco D."/>
            <person name="Pesole G."/>
            <person name="Horner D.S."/>
            <person name="Parisi A."/>
        </authorList>
    </citation>
    <scope>NUCLEOTIDE SEQUENCE [LARGE SCALE GENOMIC DNA]</scope>
    <source>
        <strain evidence="1 2">1991</strain>
    </source>
</reference>
<organism evidence="1 2">
    <name type="scientific">Listeria fleischmannii 1991</name>
    <dbReference type="NCBI Taxonomy" id="1430899"/>
    <lineage>
        <taxon>Bacteria</taxon>
        <taxon>Bacillati</taxon>
        <taxon>Bacillota</taxon>
        <taxon>Bacilli</taxon>
        <taxon>Bacillales</taxon>
        <taxon>Listeriaceae</taxon>
        <taxon>Listeria</taxon>
    </lineage>
</organism>
<sequence length="249" mass="28805">MAEGKMLEEKLFSKHLNEEMDIIIYLPPEYSPLYKYPLFIVQDGKDYVSFGKLPKYVDELTNQNQIQKAIFICLPYKTVEDRRKKYHPDGEQNEAYMRFLAHELVPYLEDAYPSFQMARSRFLMGDSLGASVSLKAALKYPFTFGNAILHSPFVNDELLDLVSKANPASLKVFHIVGDAETEVETTDNKVANFLEPNEKLHALIEQKGFESEFHLFNGGHRWKYWQPFIKTSLTFMLPTHTFDLESMGV</sequence>